<dbReference type="PANTHER" id="PTHR12399:SF0">
    <property type="entry name" value="EUKARYOTIC TRANSLATION INITIATION FACTOR 3 SUBUNIT D"/>
    <property type="match status" value="1"/>
</dbReference>
<dbReference type="GO" id="GO:0003743">
    <property type="term" value="F:translation initiation factor activity"/>
    <property type="evidence" value="ECO:0007669"/>
    <property type="project" value="UniProtKB-KW"/>
</dbReference>
<dbReference type="GO" id="GO:0005852">
    <property type="term" value="C:eukaryotic translation initiation factor 3 complex"/>
    <property type="evidence" value="ECO:0007669"/>
    <property type="project" value="InterPro"/>
</dbReference>
<evidence type="ECO:0000256" key="1">
    <source>
        <dbReference type="ARBA" id="ARBA00022490"/>
    </source>
</evidence>
<feature type="compositionally biased region" description="Polar residues" evidence="5">
    <location>
        <begin position="97"/>
        <end position="108"/>
    </location>
</feature>
<accession>A0A3S5ADU0</accession>
<evidence type="ECO:0000256" key="3">
    <source>
        <dbReference type="ARBA" id="ARBA00022884"/>
    </source>
</evidence>
<keyword evidence="3" id="KW-0694">RNA-binding</keyword>
<feature type="compositionally biased region" description="Low complexity" evidence="5">
    <location>
        <begin position="110"/>
        <end position="123"/>
    </location>
</feature>
<protein>
    <submittedName>
        <fullName evidence="6">Uncharacterized protein</fullName>
    </submittedName>
</protein>
<keyword evidence="7" id="KW-1185">Reference proteome</keyword>
<evidence type="ECO:0000256" key="5">
    <source>
        <dbReference type="SAM" id="MobiDB-lite"/>
    </source>
</evidence>
<feature type="region of interest" description="Disordered" evidence="5">
    <location>
        <begin position="43"/>
        <end position="150"/>
    </location>
</feature>
<dbReference type="EMBL" id="CAAALY010035418">
    <property type="protein sequence ID" value="VEL18052.1"/>
    <property type="molecule type" value="Genomic_DNA"/>
</dbReference>
<dbReference type="AlphaFoldDB" id="A0A3S5ADU0"/>
<comment type="caution">
    <text evidence="6">The sequence shown here is derived from an EMBL/GenBank/DDBJ whole genome shotgun (WGS) entry which is preliminary data.</text>
</comment>
<dbReference type="InterPro" id="IPR007783">
    <property type="entry name" value="eIF3d"/>
</dbReference>
<keyword evidence="4" id="KW-0648">Protein biosynthesis</keyword>
<evidence type="ECO:0000313" key="6">
    <source>
        <dbReference type="EMBL" id="VEL18052.1"/>
    </source>
</evidence>
<dbReference type="Pfam" id="PF05091">
    <property type="entry name" value="eIF-3_zeta"/>
    <property type="match status" value="2"/>
</dbReference>
<evidence type="ECO:0000256" key="2">
    <source>
        <dbReference type="ARBA" id="ARBA00022540"/>
    </source>
</evidence>
<reference evidence="6" key="1">
    <citation type="submission" date="2018-11" db="EMBL/GenBank/DDBJ databases">
        <authorList>
            <consortium name="Pathogen Informatics"/>
        </authorList>
    </citation>
    <scope>NUCLEOTIDE SEQUENCE</scope>
</reference>
<evidence type="ECO:0000256" key="4">
    <source>
        <dbReference type="ARBA" id="ARBA00022917"/>
    </source>
</evidence>
<name>A0A3S5ADU0_9PLAT</name>
<dbReference type="PANTHER" id="PTHR12399">
    <property type="entry name" value="EUKARYOTIC TRANSLATION INITIATION FACTOR 3 SUBUNIT 7"/>
    <property type="match status" value="1"/>
</dbReference>
<proteinExistence type="predicted"/>
<dbReference type="Proteomes" id="UP000784294">
    <property type="component" value="Unassembled WGS sequence"/>
</dbReference>
<dbReference type="OrthoDB" id="16538at2759"/>
<keyword evidence="2" id="KW-0396">Initiation factor</keyword>
<gene>
    <name evidence="6" type="ORF">PXEA_LOCUS11492</name>
</gene>
<sequence>MTKDAILPEFDLLKVTPSYNSWGPSDIPEEFKDMPYQPFAKDARLGKRNRRGGPIGPGSSMASMQGGRKMGPGGARNMTERERHFMMSQAGGGGKRWTSSGAWNTNRGPGSRISFQGGFRSGFSGQGGRGGQGMGQSGSGGSGRQASVKIQESWPVKEEMDFARLAKLALPNVKEPEDMYVHN</sequence>
<keyword evidence="1" id="KW-0963">Cytoplasm</keyword>
<organism evidence="6 7">
    <name type="scientific">Protopolystoma xenopodis</name>
    <dbReference type="NCBI Taxonomy" id="117903"/>
    <lineage>
        <taxon>Eukaryota</taxon>
        <taxon>Metazoa</taxon>
        <taxon>Spiralia</taxon>
        <taxon>Lophotrochozoa</taxon>
        <taxon>Platyhelminthes</taxon>
        <taxon>Monogenea</taxon>
        <taxon>Polyopisthocotylea</taxon>
        <taxon>Polystomatidea</taxon>
        <taxon>Polystomatidae</taxon>
        <taxon>Protopolystoma</taxon>
    </lineage>
</organism>
<feature type="compositionally biased region" description="Gly residues" evidence="5">
    <location>
        <begin position="124"/>
        <end position="143"/>
    </location>
</feature>
<evidence type="ECO:0000313" key="7">
    <source>
        <dbReference type="Proteomes" id="UP000784294"/>
    </source>
</evidence>
<dbReference type="GO" id="GO:0003723">
    <property type="term" value="F:RNA binding"/>
    <property type="evidence" value="ECO:0007669"/>
    <property type="project" value="UniProtKB-KW"/>
</dbReference>